<organism evidence="1 2">
    <name type="scientific">Sporofaciens musculi</name>
    <dbReference type="NCBI Taxonomy" id="2681861"/>
    <lineage>
        <taxon>Bacteria</taxon>
        <taxon>Bacillati</taxon>
        <taxon>Bacillota</taxon>
        <taxon>Clostridia</taxon>
        <taxon>Lachnospirales</taxon>
        <taxon>Lachnospiraceae</taxon>
        <taxon>Sporofaciens</taxon>
    </lineage>
</organism>
<dbReference type="Proteomes" id="UP000460412">
    <property type="component" value="Unassembled WGS sequence"/>
</dbReference>
<dbReference type="RefSeq" id="WP_159756078.1">
    <property type="nucleotide sequence ID" value="NZ_WUQX01000001.1"/>
</dbReference>
<gene>
    <name evidence="1" type="ORF">GN277_26995</name>
</gene>
<comment type="caution">
    <text evidence="1">The sequence shown here is derived from an EMBL/GenBank/DDBJ whole genome shotgun (WGS) entry which is preliminary data.</text>
</comment>
<dbReference type="Pfam" id="PF19677">
    <property type="entry name" value="DUF6179"/>
    <property type="match status" value="1"/>
</dbReference>
<protein>
    <submittedName>
        <fullName evidence="1">Uncharacterized protein</fullName>
    </submittedName>
</protein>
<evidence type="ECO:0000313" key="1">
    <source>
        <dbReference type="EMBL" id="MXP78849.1"/>
    </source>
</evidence>
<sequence>MYEMEELVPIVAELSEKYTGYESTSITYEKANQLMEAVIYCIDEYLHGGPCNAGGCGVGGHSLLKEGMSAGNVMTAKEVTAKEAYRLGCQLVEAKVHAMKELYHALIRDFHSYGNIALKDTVNAVPEFLKWYDIRYAPQDTILTLDYPLLKEVGTGIDAVYEFVRCVSIEQRFLNKFPEAYVTQTLCSFSEEYEEMFENLCGILLGDVAGHILLKKQFDGDGIGEYERGRIRALLGMYSEDEAKALVRESVRRFIEEFYGNDGEMWQYLKGECDNIAVRLIHSL</sequence>
<keyword evidence="2" id="KW-1185">Reference proteome</keyword>
<accession>A0A7X3SLN7</accession>
<evidence type="ECO:0000313" key="2">
    <source>
        <dbReference type="Proteomes" id="UP000460412"/>
    </source>
</evidence>
<name>A0A7X3SLN7_9FIRM</name>
<proteinExistence type="predicted"/>
<dbReference type="AlphaFoldDB" id="A0A7X3SLN7"/>
<reference evidence="1 2" key="1">
    <citation type="submission" date="2019-12" db="EMBL/GenBank/DDBJ databases">
        <title>Sporaefaciens musculi gen. nov., sp. nov., a novel bacterium isolated from the caecum of an obese mouse.</title>
        <authorList>
            <person name="Rasmussen T.S."/>
            <person name="Streidl T."/>
            <person name="Hitch T.C.A."/>
            <person name="Wortmann E."/>
            <person name="Deptula P."/>
            <person name="Hansen M."/>
            <person name="Nielsen D.S."/>
            <person name="Clavel T."/>
            <person name="Vogensen F.K."/>
        </authorList>
    </citation>
    <scope>NUCLEOTIDE SEQUENCE [LARGE SCALE GENOMIC DNA]</scope>
    <source>
        <strain evidence="1 2">WCA-9-b2</strain>
    </source>
</reference>
<dbReference type="EMBL" id="WUQX01000001">
    <property type="protein sequence ID" value="MXP78849.1"/>
    <property type="molecule type" value="Genomic_DNA"/>
</dbReference>
<dbReference type="InterPro" id="IPR045751">
    <property type="entry name" value="DUF6179"/>
</dbReference>